<dbReference type="NCBIfam" id="NF040999">
    <property type="entry name" value="pilin_ComGC"/>
    <property type="match status" value="1"/>
</dbReference>
<evidence type="ECO:0000256" key="11">
    <source>
        <dbReference type="SAM" id="Phobius"/>
    </source>
</evidence>
<keyword evidence="4" id="KW-0488">Methylation</keyword>
<evidence type="ECO:0000256" key="7">
    <source>
        <dbReference type="ARBA" id="ARBA00023136"/>
    </source>
</evidence>
<evidence type="ECO:0000313" key="12">
    <source>
        <dbReference type="EMBL" id="CAK1226100.1"/>
    </source>
</evidence>
<feature type="transmembrane region" description="Helical" evidence="11">
    <location>
        <begin position="89"/>
        <end position="110"/>
    </location>
</feature>
<keyword evidence="7 11" id="KW-0472">Membrane</keyword>
<dbReference type="EMBL" id="CAUZLY010000001">
    <property type="protein sequence ID" value="CAK1226100.1"/>
    <property type="molecule type" value="Genomic_DNA"/>
</dbReference>
<dbReference type="PRINTS" id="PR00813">
    <property type="entry name" value="BCTERIALGSPG"/>
</dbReference>
<evidence type="ECO:0000313" key="13">
    <source>
        <dbReference type="Proteomes" id="UP001314200"/>
    </source>
</evidence>
<dbReference type="Gene3D" id="3.30.700.10">
    <property type="entry name" value="Glycoprotein, Type 4 Pilin"/>
    <property type="match status" value="1"/>
</dbReference>
<dbReference type="InterPro" id="IPR016940">
    <property type="entry name" value="ComGC"/>
</dbReference>
<keyword evidence="3" id="KW-1003">Cell membrane</keyword>
<keyword evidence="8" id="KW-0178">Competence</keyword>
<evidence type="ECO:0000256" key="10">
    <source>
        <dbReference type="SAM" id="MobiDB-lite"/>
    </source>
</evidence>
<organism evidence="12 13">
    <name type="scientific">Fructobacillus cardui</name>
    <dbReference type="NCBI Taxonomy" id="2893170"/>
    <lineage>
        <taxon>Bacteria</taxon>
        <taxon>Bacillati</taxon>
        <taxon>Bacillota</taxon>
        <taxon>Bacilli</taxon>
        <taxon>Lactobacillales</taxon>
        <taxon>Lactobacillaceae</taxon>
        <taxon>Fructobacillus</taxon>
    </lineage>
</organism>
<evidence type="ECO:0000256" key="5">
    <source>
        <dbReference type="ARBA" id="ARBA00022692"/>
    </source>
</evidence>
<evidence type="ECO:0000256" key="3">
    <source>
        <dbReference type="ARBA" id="ARBA00022475"/>
    </source>
</evidence>
<dbReference type="NCBIfam" id="TIGR02532">
    <property type="entry name" value="IV_pilin_GFxxxE"/>
    <property type="match status" value="1"/>
</dbReference>
<evidence type="ECO:0000256" key="8">
    <source>
        <dbReference type="ARBA" id="ARBA00023287"/>
    </source>
</evidence>
<dbReference type="InterPro" id="IPR012902">
    <property type="entry name" value="N_methyl_site"/>
</dbReference>
<evidence type="ECO:0000256" key="4">
    <source>
        <dbReference type="ARBA" id="ARBA00022481"/>
    </source>
</evidence>
<proteinExistence type="inferred from homology"/>
<reference evidence="12 13" key="1">
    <citation type="submission" date="2023-10" db="EMBL/GenBank/DDBJ databases">
        <authorList>
            <person name="Botero Cardona J."/>
        </authorList>
    </citation>
    <scope>NUCLEOTIDE SEQUENCE [LARGE SCALE GENOMIC DNA]</scope>
    <source>
        <strain evidence="12 13">R-82641</strain>
    </source>
</reference>
<name>A0ABN9YL75_9LACO</name>
<evidence type="ECO:0000256" key="2">
    <source>
        <dbReference type="ARBA" id="ARBA00004241"/>
    </source>
</evidence>
<keyword evidence="5 11" id="KW-0812">Transmembrane</keyword>
<dbReference type="Pfam" id="PF07963">
    <property type="entry name" value="N_methyl"/>
    <property type="match status" value="1"/>
</dbReference>
<accession>A0ABN9YL75</accession>
<dbReference type="PANTHER" id="PTHR30093:SF2">
    <property type="entry name" value="TYPE II SECRETION SYSTEM PROTEIN H"/>
    <property type="match status" value="1"/>
</dbReference>
<evidence type="ECO:0000256" key="1">
    <source>
        <dbReference type="ARBA" id="ARBA00004162"/>
    </source>
</evidence>
<keyword evidence="6 11" id="KW-1133">Transmembrane helix</keyword>
<comment type="caution">
    <text evidence="12">The sequence shown here is derived from an EMBL/GenBank/DDBJ whole genome shotgun (WGS) entry which is preliminary data.</text>
</comment>
<dbReference type="SUPFAM" id="SSF54523">
    <property type="entry name" value="Pili subunits"/>
    <property type="match status" value="1"/>
</dbReference>
<feature type="region of interest" description="Disordered" evidence="10">
    <location>
        <begin position="1"/>
        <end position="26"/>
    </location>
</feature>
<evidence type="ECO:0000256" key="6">
    <source>
        <dbReference type="ARBA" id="ARBA00022989"/>
    </source>
</evidence>
<dbReference type="InterPro" id="IPR000983">
    <property type="entry name" value="Bac_GSPG_pilin"/>
</dbReference>
<comment type="similarity">
    <text evidence="9">Belongs to the ComGC family.</text>
</comment>
<protein>
    <submittedName>
        <fullName evidence="12">Competence protein ComGC (ComGC)</fullName>
    </submittedName>
</protein>
<keyword evidence="13" id="KW-1185">Reference proteome</keyword>
<comment type="subcellular location">
    <subcellularLocation>
        <location evidence="1">Cell membrane</location>
        <topology evidence="1">Single-pass membrane protein</topology>
    </subcellularLocation>
    <subcellularLocation>
        <location evidence="2">Cell surface</location>
    </subcellularLocation>
</comment>
<dbReference type="PANTHER" id="PTHR30093">
    <property type="entry name" value="GENERAL SECRETION PATHWAY PROTEIN G"/>
    <property type="match status" value="1"/>
</dbReference>
<evidence type="ECO:0000256" key="9">
    <source>
        <dbReference type="ARBA" id="ARBA00043982"/>
    </source>
</evidence>
<dbReference type="InterPro" id="IPR045584">
    <property type="entry name" value="Pilin-like"/>
</dbReference>
<dbReference type="Proteomes" id="UP001314200">
    <property type="component" value="Unassembled WGS sequence"/>
</dbReference>
<gene>
    <name evidence="12" type="ORF">R82641_BJNNKPBH_00076</name>
</gene>
<sequence length="182" mass="20857">MTHTADFVKHTQTGTGGRSRLAGRPRDYCHHQSHPMNQTMQIGLFNQRSFFQPHKRFWLKREHRKICQSKACHAVVRAKNRRIAAKKNGFTLIEATVVLFIIGLLMLLILPNLTQQRDKAQQTHAKAMVATVQTQVDLYVNDHPEKKQVTMDDLAKENYLTKAQLEKVKALKIVIAGHEAKI</sequence>